<dbReference type="GeneID" id="81355885"/>
<comment type="caution">
    <text evidence="7">The sequence shown here is derived from an EMBL/GenBank/DDBJ whole genome shotgun (WGS) entry which is preliminary data.</text>
</comment>
<dbReference type="GO" id="GO:0016020">
    <property type="term" value="C:membrane"/>
    <property type="evidence" value="ECO:0007669"/>
    <property type="project" value="UniProtKB-SubCell"/>
</dbReference>
<reference evidence="7" key="1">
    <citation type="submission" date="2022-11" db="EMBL/GenBank/DDBJ databases">
        <authorList>
            <person name="Petersen C."/>
        </authorList>
    </citation>
    <scope>NUCLEOTIDE SEQUENCE</scope>
    <source>
        <strain evidence="7">IBT 30761</strain>
    </source>
</reference>
<evidence type="ECO:0000313" key="7">
    <source>
        <dbReference type="EMBL" id="KAJ5103883.1"/>
    </source>
</evidence>
<feature type="transmembrane region" description="Helical" evidence="6">
    <location>
        <begin position="64"/>
        <end position="84"/>
    </location>
</feature>
<evidence type="ECO:0000256" key="5">
    <source>
        <dbReference type="ARBA" id="ARBA00023136"/>
    </source>
</evidence>
<evidence type="ECO:0000313" key="8">
    <source>
        <dbReference type="Proteomes" id="UP001149074"/>
    </source>
</evidence>
<evidence type="ECO:0000256" key="3">
    <source>
        <dbReference type="ARBA" id="ARBA00022692"/>
    </source>
</evidence>
<evidence type="ECO:0000256" key="6">
    <source>
        <dbReference type="SAM" id="Phobius"/>
    </source>
</evidence>
<dbReference type="PANTHER" id="PTHR43791:SF36">
    <property type="entry name" value="TRANSPORTER, PUTATIVE (AFU_ORTHOLOGUE AFUA_6G08340)-RELATED"/>
    <property type="match status" value="1"/>
</dbReference>
<dbReference type="Gene3D" id="1.20.1250.20">
    <property type="entry name" value="MFS general substrate transporter like domains"/>
    <property type="match status" value="1"/>
</dbReference>
<accession>A0A9W9FPA7</accession>
<keyword evidence="5 6" id="KW-0472">Membrane</keyword>
<comment type="subcellular location">
    <subcellularLocation>
        <location evidence="1">Membrane</location>
        <topology evidence="1">Multi-pass membrane protein</topology>
    </subcellularLocation>
</comment>
<keyword evidence="3 6" id="KW-0812">Transmembrane</keyword>
<evidence type="ECO:0000256" key="1">
    <source>
        <dbReference type="ARBA" id="ARBA00004141"/>
    </source>
</evidence>
<feature type="transmembrane region" description="Helical" evidence="6">
    <location>
        <begin position="38"/>
        <end position="58"/>
    </location>
</feature>
<dbReference type="PANTHER" id="PTHR43791">
    <property type="entry name" value="PERMEASE-RELATED"/>
    <property type="match status" value="1"/>
</dbReference>
<dbReference type="EMBL" id="JAPQKI010000004">
    <property type="protein sequence ID" value="KAJ5103883.1"/>
    <property type="molecule type" value="Genomic_DNA"/>
</dbReference>
<feature type="transmembrane region" description="Helical" evidence="6">
    <location>
        <begin position="96"/>
        <end position="116"/>
    </location>
</feature>
<keyword evidence="4 6" id="KW-1133">Transmembrane helix</keyword>
<dbReference type="GO" id="GO:0022857">
    <property type="term" value="F:transmembrane transporter activity"/>
    <property type="evidence" value="ECO:0007669"/>
    <property type="project" value="TreeGrafter"/>
</dbReference>
<dbReference type="SUPFAM" id="SSF103473">
    <property type="entry name" value="MFS general substrate transporter"/>
    <property type="match status" value="1"/>
</dbReference>
<evidence type="ECO:0000256" key="2">
    <source>
        <dbReference type="ARBA" id="ARBA00022448"/>
    </source>
</evidence>
<dbReference type="AlphaFoldDB" id="A0A9W9FPA7"/>
<dbReference type="InterPro" id="IPR036259">
    <property type="entry name" value="MFS_trans_sf"/>
</dbReference>
<keyword evidence="8" id="KW-1185">Reference proteome</keyword>
<organism evidence="7 8">
    <name type="scientific">Penicillium argentinense</name>
    <dbReference type="NCBI Taxonomy" id="1131581"/>
    <lineage>
        <taxon>Eukaryota</taxon>
        <taxon>Fungi</taxon>
        <taxon>Dikarya</taxon>
        <taxon>Ascomycota</taxon>
        <taxon>Pezizomycotina</taxon>
        <taxon>Eurotiomycetes</taxon>
        <taxon>Eurotiomycetidae</taxon>
        <taxon>Eurotiales</taxon>
        <taxon>Aspergillaceae</taxon>
        <taxon>Penicillium</taxon>
    </lineage>
</organism>
<dbReference type="Proteomes" id="UP001149074">
    <property type="component" value="Unassembled WGS sequence"/>
</dbReference>
<dbReference type="RefSeq" id="XP_056477263.1">
    <property type="nucleotide sequence ID" value="XM_056616906.1"/>
</dbReference>
<reference evidence="7" key="2">
    <citation type="journal article" date="2023" name="IMA Fungus">
        <title>Comparative genomic study of the Penicillium genus elucidates a diverse pangenome and 15 lateral gene transfer events.</title>
        <authorList>
            <person name="Petersen C."/>
            <person name="Sorensen T."/>
            <person name="Nielsen M.R."/>
            <person name="Sondergaard T.E."/>
            <person name="Sorensen J.L."/>
            <person name="Fitzpatrick D.A."/>
            <person name="Frisvad J.C."/>
            <person name="Nielsen K.L."/>
        </authorList>
    </citation>
    <scope>NUCLEOTIDE SEQUENCE</scope>
    <source>
        <strain evidence="7">IBT 30761</strain>
    </source>
</reference>
<protein>
    <submittedName>
        <fullName evidence="7">Uncharacterized protein</fullName>
    </submittedName>
</protein>
<evidence type="ECO:0000256" key="4">
    <source>
        <dbReference type="ARBA" id="ARBA00022989"/>
    </source>
</evidence>
<proteinExistence type="predicted"/>
<keyword evidence="2" id="KW-0813">Transport</keyword>
<feature type="transmembrane region" description="Helical" evidence="6">
    <location>
        <begin position="128"/>
        <end position="151"/>
    </location>
</feature>
<name>A0A9W9FPA7_9EURO</name>
<dbReference type="OrthoDB" id="2985014at2759"/>
<sequence>MGSFTEVQSNGVTAPPYVLCFILIITVSVLSDKYRMRGPFCALFAILSAIGFILLGTTDTVGPRYFGSFLVVLIFVTTSVALVWNSNTNSTGSKKAGGLWIMMTVGQCGPLLGTNMFPDSDAPSYRTGLWVCCAFALLSAAAASLLSFLLLRENKRRDRIYGPVQLGQQVDMSSAESQEAGPRYII</sequence>
<gene>
    <name evidence="7" type="ORF">N7532_004412</name>
</gene>
<feature type="transmembrane region" description="Helical" evidence="6">
    <location>
        <begin position="12"/>
        <end position="31"/>
    </location>
</feature>